<sequence>MVKREDSDGSQLSPEIGDRVVVPWGLDEIEGVVVNKYGSSLSERVVVSIALSEVNETEEIAFPVDSVRLISTENVRSAGSWRSQASYLRNFADAFRRAIPNAEVELEPLSSSGKRADMIATLKGGQRLLIETKTGRSGRSVDVRLAIAQLTAYLQLESDRSYGLVVTSFELPDAIIRKYSSLAASRNIWVTFWRGREDDLRLKSLLGEIVKSHNLANLSARDRAVVPNASGGWDVVAPARNTVSYHSTTQRDAVEKARELALQSGGEVIIQERSGAVRRRSQRRD</sequence>
<evidence type="ECO:0000313" key="2">
    <source>
        <dbReference type="Proteomes" id="UP001239397"/>
    </source>
</evidence>
<dbReference type="AlphaFoldDB" id="A0A9Y2JYW3"/>
<dbReference type="Proteomes" id="UP001239397">
    <property type="component" value="Chromosome"/>
</dbReference>
<name>A0A9Y2JYW3_9PSEU</name>
<keyword evidence="2" id="KW-1185">Reference proteome</keyword>
<dbReference type="KEGG" id="amog:QRX60_19035"/>
<dbReference type="Pfam" id="PF09954">
    <property type="entry name" value="DUF2188"/>
    <property type="match status" value="1"/>
</dbReference>
<dbReference type="RefSeq" id="WP_286002112.1">
    <property type="nucleotide sequence ID" value="NZ_CP127295.1"/>
</dbReference>
<reference evidence="1 2" key="1">
    <citation type="submission" date="2023-06" db="EMBL/GenBank/DDBJ databases">
        <authorList>
            <person name="Oyuntsetseg B."/>
            <person name="Kim S.B."/>
        </authorList>
    </citation>
    <scope>NUCLEOTIDE SEQUENCE [LARGE SCALE GENOMIC DNA]</scope>
    <source>
        <strain evidence="1 2">4-36</strain>
    </source>
</reference>
<accession>A0A9Y2JYW3</accession>
<dbReference type="InterPro" id="IPR018691">
    <property type="entry name" value="DUF2188"/>
</dbReference>
<protein>
    <submittedName>
        <fullName evidence="1">DUF2188 domain-containing protein</fullName>
    </submittedName>
</protein>
<evidence type="ECO:0000313" key="1">
    <source>
        <dbReference type="EMBL" id="WIY05832.1"/>
    </source>
</evidence>
<dbReference type="EMBL" id="CP127295">
    <property type="protein sequence ID" value="WIY05832.1"/>
    <property type="molecule type" value="Genomic_DNA"/>
</dbReference>
<gene>
    <name evidence="1" type="ORF">QRX60_19035</name>
</gene>
<proteinExistence type="predicted"/>
<organism evidence="1 2">
    <name type="scientific">Amycolatopsis mongoliensis</name>
    <dbReference type="NCBI Taxonomy" id="715475"/>
    <lineage>
        <taxon>Bacteria</taxon>
        <taxon>Bacillati</taxon>
        <taxon>Actinomycetota</taxon>
        <taxon>Actinomycetes</taxon>
        <taxon>Pseudonocardiales</taxon>
        <taxon>Pseudonocardiaceae</taxon>
        <taxon>Amycolatopsis</taxon>
    </lineage>
</organism>